<sequence length="172" mass="20281">MWNLISINPICQRKKIVNDQEKLLSKITNTKSRIDTSAPWKPSHSLSKWNNKYSHAEENKIAYENNIMLNKMVNIQKQGNKSIISMPHLPKSQQITKRIQREKLQQENLVLFNNIESAQATYNKQFWVPDDQKNQVYKQLHRPKIQQHDYNELARKQLGSRSAARFNEIPDS</sequence>
<dbReference type="Pfam" id="PF13879">
    <property type="entry name" value="Hmw_CFAP97"/>
    <property type="match status" value="1"/>
</dbReference>
<dbReference type="Proteomes" id="UP000688137">
    <property type="component" value="Unassembled WGS sequence"/>
</dbReference>
<evidence type="ECO:0000313" key="3">
    <source>
        <dbReference type="Proteomes" id="UP000688137"/>
    </source>
</evidence>
<keyword evidence="3" id="KW-1185">Reference proteome</keyword>
<name>A0A8S1K820_PARPR</name>
<organism evidence="2 3">
    <name type="scientific">Paramecium primaurelia</name>
    <dbReference type="NCBI Taxonomy" id="5886"/>
    <lineage>
        <taxon>Eukaryota</taxon>
        <taxon>Sar</taxon>
        <taxon>Alveolata</taxon>
        <taxon>Ciliophora</taxon>
        <taxon>Intramacronucleata</taxon>
        <taxon>Oligohymenophorea</taxon>
        <taxon>Peniculida</taxon>
        <taxon>Parameciidae</taxon>
        <taxon>Paramecium</taxon>
    </lineage>
</organism>
<dbReference type="EMBL" id="CAJJDM010000008">
    <property type="protein sequence ID" value="CAD8046648.1"/>
    <property type="molecule type" value="Genomic_DNA"/>
</dbReference>
<gene>
    <name evidence="2" type="ORF">PPRIM_AZ9-3.1.T0110027</name>
</gene>
<evidence type="ECO:0000256" key="1">
    <source>
        <dbReference type="ARBA" id="ARBA00008315"/>
    </source>
</evidence>
<comment type="caution">
    <text evidence="2">The sequence shown here is derived from an EMBL/GenBank/DDBJ whole genome shotgun (WGS) entry which is preliminary data.</text>
</comment>
<dbReference type="OMA" id="WVPDDQK"/>
<dbReference type="InterPro" id="IPR038792">
    <property type="entry name" value="CFAP97D1/2"/>
</dbReference>
<accession>A0A8S1K820</accession>
<dbReference type="AlphaFoldDB" id="A0A8S1K820"/>
<evidence type="ECO:0000313" key="2">
    <source>
        <dbReference type="EMBL" id="CAD8046648.1"/>
    </source>
</evidence>
<reference evidence="2" key="1">
    <citation type="submission" date="2021-01" db="EMBL/GenBank/DDBJ databases">
        <authorList>
            <consortium name="Genoscope - CEA"/>
            <person name="William W."/>
        </authorList>
    </citation>
    <scope>NUCLEOTIDE SEQUENCE</scope>
</reference>
<comment type="similarity">
    <text evidence="1">Belongs to the CFAP97 family.</text>
</comment>
<dbReference type="PANTHER" id="PTHR33768">
    <property type="entry name" value="MIP11318P"/>
    <property type="match status" value="1"/>
</dbReference>
<dbReference type="PANTHER" id="PTHR33768:SF3">
    <property type="entry name" value="MIP11318P"/>
    <property type="match status" value="1"/>
</dbReference>
<dbReference type="InterPro" id="IPR029488">
    <property type="entry name" value="Hmw/CFAP97"/>
</dbReference>
<protein>
    <submittedName>
        <fullName evidence="2">Uncharacterized protein</fullName>
    </submittedName>
</protein>
<proteinExistence type="inferred from homology"/>